<feature type="compositionally biased region" description="Pro residues" evidence="1">
    <location>
        <begin position="133"/>
        <end position="144"/>
    </location>
</feature>
<reference evidence="2 3" key="1">
    <citation type="submission" date="2024-04" db="EMBL/GenBank/DDBJ databases">
        <title>Polymorphospora sp. isolated from Baiyangdian Lake in Xiong'an New Area.</title>
        <authorList>
            <person name="Zhang X."/>
            <person name="Liu J."/>
        </authorList>
    </citation>
    <scope>NUCLEOTIDE SEQUENCE [LARGE SCALE GENOMIC DNA]</scope>
    <source>
        <strain evidence="2 3">2-325</strain>
    </source>
</reference>
<comment type="caution">
    <text evidence="2">The sequence shown here is derived from an EMBL/GenBank/DDBJ whole genome shotgun (WGS) entry which is preliminary data.</text>
</comment>
<feature type="non-terminal residue" evidence="2">
    <location>
        <position position="215"/>
    </location>
</feature>
<feature type="compositionally biased region" description="Gly residues" evidence="1">
    <location>
        <begin position="61"/>
        <end position="72"/>
    </location>
</feature>
<feature type="region of interest" description="Disordered" evidence="1">
    <location>
        <begin position="1"/>
        <end position="215"/>
    </location>
</feature>
<protein>
    <submittedName>
        <fullName evidence="2">Uncharacterized protein</fullName>
    </submittedName>
</protein>
<accession>A0ABV5CZ25</accession>
<sequence length="215" mass="22623">MRSRGSERPEDGSEEGRDARPKGRRWGRNRPEPAEPEQVSGEELGWIADLRTAREQRADIGPGGAEPTGPRGGAPEPFPGDLPPAARRGEAAPESRSERGEPALDPRSAAGPPPVRRAAPDPDATRTWSIPPGSMPPASTPPARPGEGPAHPDARRAGPAEPRQAMPTDPRRPDPADPRQAVPTDPRQAAPGAPRQADPRQTAPTDPRQAGPAGP</sequence>
<gene>
    <name evidence="2" type="ORF">AAFH96_29740</name>
</gene>
<name>A0ABV5CZ25_9ACTN</name>
<feature type="compositionally biased region" description="Basic and acidic residues" evidence="1">
    <location>
        <begin position="87"/>
        <end position="104"/>
    </location>
</feature>
<feature type="compositionally biased region" description="Basic and acidic residues" evidence="1">
    <location>
        <begin position="1"/>
        <end position="21"/>
    </location>
</feature>
<evidence type="ECO:0000313" key="3">
    <source>
        <dbReference type="Proteomes" id="UP001582793"/>
    </source>
</evidence>
<dbReference type="EMBL" id="JBCGDC010000131">
    <property type="protein sequence ID" value="MFB6397250.1"/>
    <property type="molecule type" value="Genomic_DNA"/>
</dbReference>
<proteinExistence type="predicted"/>
<keyword evidence="3" id="KW-1185">Reference proteome</keyword>
<dbReference type="Proteomes" id="UP001582793">
    <property type="component" value="Unassembled WGS sequence"/>
</dbReference>
<organism evidence="2 3">
    <name type="scientific">Polymorphospora lycopeni</name>
    <dbReference type="NCBI Taxonomy" id="3140240"/>
    <lineage>
        <taxon>Bacteria</taxon>
        <taxon>Bacillati</taxon>
        <taxon>Actinomycetota</taxon>
        <taxon>Actinomycetes</taxon>
        <taxon>Micromonosporales</taxon>
        <taxon>Micromonosporaceae</taxon>
        <taxon>Polymorphospora</taxon>
    </lineage>
</organism>
<evidence type="ECO:0000313" key="2">
    <source>
        <dbReference type="EMBL" id="MFB6397250.1"/>
    </source>
</evidence>
<feature type="compositionally biased region" description="Low complexity" evidence="1">
    <location>
        <begin position="178"/>
        <end position="201"/>
    </location>
</feature>
<evidence type="ECO:0000256" key="1">
    <source>
        <dbReference type="SAM" id="MobiDB-lite"/>
    </source>
</evidence>